<feature type="region of interest" description="Disordered" evidence="1">
    <location>
        <begin position="1004"/>
        <end position="1037"/>
    </location>
</feature>
<feature type="compositionally biased region" description="Basic and acidic residues" evidence="1">
    <location>
        <begin position="866"/>
        <end position="876"/>
    </location>
</feature>
<dbReference type="Proteomes" id="UP000784880">
    <property type="component" value="Unassembled WGS sequence"/>
</dbReference>
<protein>
    <submittedName>
        <fullName evidence="4">DUF3883 domain-containing protein</fullName>
    </submittedName>
</protein>
<evidence type="ECO:0000259" key="3">
    <source>
        <dbReference type="Pfam" id="PF25794"/>
    </source>
</evidence>
<sequence>MRVLQNANLEQLIEKRQKWIDANRMNGFNFDHILVGLYSDASHFIYEILQNAEDAGASTVSFELFHDRLEIIHNGVDFKHKDIDSITSIGNSTKKDDINKIGKFGVGFKSVYAVTKSPYIFSGDYHIKIEDFIFPRVCDGETAGEGTTKIVLPFNHEQRSEEECFTLVYHRLKNLGLRTLLFLKSLNEITWRCEEEEGRYSKSLLEEQREVHPCWRKVRLHSEDETFETYMVFEKDVQLTDKKLSVEVAYKYKLDQENQFHFIPEKDSKLVVFFPTEKDTYLHFVIQGPYKTTPARDNIPLEDEVNQELIYETGRLISESILKIKEMGFLDVEFLSVLPFDSERAEIDPLYQAIFTSVKQLFSSGAKLLPTKEKTFTSCQEALLAEVKSLTDLLAERDNDFLFDRMHWLSPSITENRTRDLWYYLRDDLNIETVDYISFARAISSEFLLRKNEEWLMEFYTKLIDQTNLWRDSEYRFRKKGVLRSKPFVKVADGRFVAPFDEDNNVQVYMPSSLYDSSHYQIVDPALLKDSNVKRFFSLLGLKEPDLLAEVKDLVLPKYQEGYLPDDYETDMKKIYKAYEKVPSDQKEGFLTRLRETPFILCNNKKGVSSYKFPSEVYFPTDSLRAYFADNQDVFFLDDILLDRKFQKTYITFLKDIGLHFNVRFIRLDNTLTDEEKKQLRLESEWKDAKISYRGNVVDFDLEGLKELFQEVTLEKSKALWSMLNLYIEEVGSQLFESKLTGKYTWYYRRERWAFFEVYFLKQLKSTPWLFDKKGNCKKASELFKNDLHDEYEITSETEVLINALMFKPDIEKVYMEQLSEDEQKNFKRFKELQENGMFEKLLAMVETVPAEEVSEDDSGIGIQGQEREESQDGKQGETVTDTDSGKTTLSDHIQQIEITEENSMGEDSEKIVLVEENEEDRESEIVVETPDHTEKINESEPFEMTKETSQDNGTVKEIATGSDTNLPGVNTSVVDGSGNSEGDFSNHLPAVSVSAEEEELVDDDDDFEDNDGYNAGLTKGNPSTETSSGVKNTGAAYSDWSPEIRAESVVSPIKKYTFESSTTIHMSKEEDMISSNDTAKHTSHLEEFPAVTVDAEDREYATTEFADQQFQFSPEKAKEIGDWGETVVFNSLLNSYREVGDVQRVEHGFLVKTSDGREIKVLWLNQDGNLGKGFDFQVSENGQIMKYIEVKSKVVNEPELIGISGNQWEVARALYKQGEGDKYCIFVVSNTGTEQAKIKELSNPFKLWLDGRIFAHPVNLKL</sequence>
<dbReference type="PANTHER" id="PTHR32387:SF0">
    <property type="entry name" value="PROTEIN NO VEIN"/>
    <property type="match status" value="1"/>
</dbReference>
<dbReference type="InterPro" id="IPR024975">
    <property type="entry name" value="NOV_C"/>
</dbReference>
<dbReference type="Pfam" id="PF25794">
    <property type="entry name" value="SACS"/>
    <property type="match status" value="1"/>
</dbReference>
<dbReference type="InterPro" id="IPR052957">
    <property type="entry name" value="Auxin_embryo_med"/>
</dbReference>
<dbReference type="EMBL" id="JAHQCS010000063">
    <property type="protein sequence ID" value="MBU9711218.1"/>
    <property type="molecule type" value="Genomic_DNA"/>
</dbReference>
<evidence type="ECO:0000256" key="1">
    <source>
        <dbReference type="SAM" id="MobiDB-lite"/>
    </source>
</evidence>
<accession>A0ABS6JFV7</accession>
<gene>
    <name evidence="4" type="ORF">KS419_05700</name>
</gene>
<evidence type="ECO:0000313" key="4">
    <source>
        <dbReference type="EMBL" id="MBU9711218.1"/>
    </source>
</evidence>
<feature type="region of interest" description="Disordered" evidence="1">
    <location>
        <begin position="850"/>
        <end position="891"/>
    </location>
</feature>
<dbReference type="InterPro" id="IPR058210">
    <property type="entry name" value="SACS/Nov_dom"/>
</dbReference>
<feature type="compositionally biased region" description="Polar residues" evidence="1">
    <location>
        <begin position="1021"/>
        <end position="1032"/>
    </location>
</feature>
<dbReference type="NCBIfam" id="NF047352">
    <property type="entry name" value="P_loop_sacsin"/>
    <property type="match status" value="1"/>
</dbReference>
<comment type="caution">
    <text evidence="4">The sequence shown here is derived from an EMBL/GenBank/DDBJ whole genome shotgun (WGS) entry which is preliminary data.</text>
</comment>
<name>A0ABS6JFV7_9BACI</name>
<feature type="compositionally biased region" description="Polar residues" evidence="1">
    <location>
        <begin position="878"/>
        <end position="891"/>
    </location>
</feature>
<proteinExistence type="predicted"/>
<reference evidence="4 5" key="1">
    <citation type="submission" date="2021-06" db="EMBL/GenBank/DDBJ databases">
        <title>Bacillus sp. RD4P76, an endophyte from a halophyte.</title>
        <authorList>
            <person name="Sun J.-Q."/>
        </authorList>
    </citation>
    <scope>NUCLEOTIDE SEQUENCE [LARGE SCALE GENOMIC DNA]</scope>
    <source>
        <strain evidence="4 5">CGMCC 1.15917</strain>
    </source>
</reference>
<organism evidence="4 5">
    <name type="scientific">Evansella tamaricis</name>
    <dbReference type="NCBI Taxonomy" id="2069301"/>
    <lineage>
        <taxon>Bacteria</taxon>
        <taxon>Bacillati</taxon>
        <taxon>Bacillota</taxon>
        <taxon>Bacilli</taxon>
        <taxon>Bacillales</taxon>
        <taxon>Bacillaceae</taxon>
        <taxon>Evansella</taxon>
    </lineage>
</organism>
<dbReference type="Pfam" id="PF13020">
    <property type="entry name" value="NOV_C"/>
    <property type="match status" value="1"/>
</dbReference>
<feature type="domain" description="Sacsin/Nov" evidence="3">
    <location>
        <begin position="37"/>
        <end position="127"/>
    </location>
</feature>
<dbReference type="RefSeq" id="WP_217065100.1">
    <property type="nucleotide sequence ID" value="NZ_JAHQCS010000063.1"/>
</dbReference>
<evidence type="ECO:0000313" key="5">
    <source>
        <dbReference type="Proteomes" id="UP000784880"/>
    </source>
</evidence>
<keyword evidence="5" id="KW-1185">Reference proteome</keyword>
<dbReference type="PANTHER" id="PTHR32387">
    <property type="entry name" value="WU:FJ29H11"/>
    <property type="match status" value="1"/>
</dbReference>
<feature type="domain" description="Protein NO VEIN C-terminal" evidence="2">
    <location>
        <begin position="1157"/>
        <end position="1238"/>
    </location>
</feature>
<evidence type="ECO:0000259" key="2">
    <source>
        <dbReference type="Pfam" id="PF13020"/>
    </source>
</evidence>